<keyword evidence="2" id="KW-0238">DNA-binding</keyword>
<dbReference type="PANTHER" id="PTHR30154:SF34">
    <property type="entry name" value="TRANSCRIPTIONAL REGULATOR AZLB"/>
    <property type="match status" value="1"/>
</dbReference>
<dbReference type="PROSITE" id="PS00519">
    <property type="entry name" value="HTH_ASNC_1"/>
    <property type="match status" value="1"/>
</dbReference>
<dbReference type="InterPro" id="IPR019885">
    <property type="entry name" value="Tscrpt_reg_HTH_AsnC-type_CS"/>
</dbReference>
<dbReference type="SUPFAM" id="SSF46785">
    <property type="entry name" value="Winged helix' DNA-binding domain"/>
    <property type="match status" value="1"/>
</dbReference>
<dbReference type="InterPro" id="IPR011991">
    <property type="entry name" value="ArsR-like_HTH"/>
</dbReference>
<comment type="caution">
    <text evidence="5">The sequence shown here is derived from an EMBL/GenBank/DDBJ whole genome shotgun (WGS) entry which is preliminary data.</text>
</comment>
<dbReference type="Proteomes" id="UP001185927">
    <property type="component" value="Unassembled WGS sequence"/>
</dbReference>
<dbReference type="InterPro" id="IPR036388">
    <property type="entry name" value="WH-like_DNA-bd_sf"/>
</dbReference>
<keyword evidence="3" id="KW-0804">Transcription</keyword>
<dbReference type="Pfam" id="PF13404">
    <property type="entry name" value="HTH_AsnC-type"/>
    <property type="match status" value="1"/>
</dbReference>
<dbReference type="SUPFAM" id="SSF54909">
    <property type="entry name" value="Dimeric alpha+beta barrel"/>
    <property type="match status" value="1"/>
</dbReference>
<dbReference type="Pfam" id="PF01037">
    <property type="entry name" value="AsnC_trans_reg"/>
    <property type="match status" value="1"/>
</dbReference>
<keyword evidence="1" id="KW-0805">Transcription regulation</keyword>
<evidence type="ECO:0000256" key="2">
    <source>
        <dbReference type="ARBA" id="ARBA00023125"/>
    </source>
</evidence>
<dbReference type="PRINTS" id="PR00033">
    <property type="entry name" value="HTHASNC"/>
</dbReference>
<name>A0ABU4C3H9_RHOGO</name>
<accession>A0ABU4C3H9</accession>
<evidence type="ECO:0000313" key="6">
    <source>
        <dbReference type="Proteomes" id="UP001185927"/>
    </source>
</evidence>
<dbReference type="CDD" id="cd00090">
    <property type="entry name" value="HTH_ARSR"/>
    <property type="match status" value="1"/>
</dbReference>
<dbReference type="Gene3D" id="3.30.70.920">
    <property type="match status" value="1"/>
</dbReference>
<sequence length="161" mass="17744">MQRVTNIDPLDAKILGALNEEPRATIIAIAEKTGLSRNTVQARVAKLEMHGVLHSFERRIDPTALGYPLTAFILTGVTQRRLTQIAQALEDIPEVVEVHGISGATDLLVHVVARNADDLYRIAGRILNIDGVEQTTTALVMRKMVNYRLTPLLDRIGANED</sequence>
<proteinExistence type="predicted"/>
<reference evidence="5 6" key="1">
    <citation type="submission" date="2023-10" db="EMBL/GenBank/DDBJ databases">
        <title>Development of a sustainable strategy for remediation of hydrocarbon-contaminated territories based on the waste exchange concept.</title>
        <authorList>
            <person name="Krivoruchko A."/>
        </authorList>
    </citation>
    <scope>NUCLEOTIDE SEQUENCE [LARGE SCALE GENOMIC DNA]</scope>
    <source>
        <strain evidence="5 6">IEGM 1203</strain>
    </source>
</reference>
<dbReference type="PROSITE" id="PS50956">
    <property type="entry name" value="HTH_ASNC_2"/>
    <property type="match status" value="1"/>
</dbReference>
<gene>
    <name evidence="5" type="ORF">R3Q16_30990</name>
</gene>
<evidence type="ECO:0000256" key="1">
    <source>
        <dbReference type="ARBA" id="ARBA00023015"/>
    </source>
</evidence>
<dbReference type="EMBL" id="JAWLKB010000030">
    <property type="protein sequence ID" value="MDV6271057.1"/>
    <property type="molecule type" value="Genomic_DNA"/>
</dbReference>
<dbReference type="InterPro" id="IPR019887">
    <property type="entry name" value="Tscrpt_reg_AsnC/Lrp_C"/>
</dbReference>
<keyword evidence="6" id="KW-1185">Reference proteome</keyword>
<feature type="domain" description="HTH asnC-type" evidence="4">
    <location>
        <begin position="7"/>
        <end position="68"/>
    </location>
</feature>
<dbReference type="InterPro" id="IPR011008">
    <property type="entry name" value="Dimeric_a/b-barrel"/>
</dbReference>
<dbReference type="InterPro" id="IPR036390">
    <property type="entry name" value="WH_DNA-bd_sf"/>
</dbReference>
<dbReference type="InterPro" id="IPR000485">
    <property type="entry name" value="AsnC-type_HTH_dom"/>
</dbReference>
<dbReference type="SMART" id="SM00344">
    <property type="entry name" value="HTH_ASNC"/>
    <property type="match status" value="1"/>
</dbReference>
<evidence type="ECO:0000256" key="3">
    <source>
        <dbReference type="ARBA" id="ARBA00023163"/>
    </source>
</evidence>
<dbReference type="RefSeq" id="WP_317545520.1">
    <property type="nucleotide sequence ID" value="NZ_JAWLKB010000030.1"/>
</dbReference>
<dbReference type="Gene3D" id="1.10.10.10">
    <property type="entry name" value="Winged helix-like DNA-binding domain superfamily/Winged helix DNA-binding domain"/>
    <property type="match status" value="1"/>
</dbReference>
<protein>
    <submittedName>
        <fullName evidence="5">Lrp/AsnC family transcriptional regulator</fullName>
    </submittedName>
</protein>
<dbReference type="InterPro" id="IPR019888">
    <property type="entry name" value="Tscrpt_reg_AsnC-like"/>
</dbReference>
<organism evidence="5 6">
    <name type="scientific">Rhodococcus globerulus</name>
    <dbReference type="NCBI Taxonomy" id="33008"/>
    <lineage>
        <taxon>Bacteria</taxon>
        <taxon>Bacillati</taxon>
        <taxon>Actinomycetota</taxon>
        <taxon>Actinomycetes</taxon>
        <taxon>Mycobacteriales</taxon>
        <taxon>Nocardiaceae</taxon>
        <taxon>Rhodococcus</taxon>
    </lineage>
</organism>
<dbReference type="PANTHER" id="PTHR30154">
    <property type="entry name" value="LEUCINE-RESPONSIVE REGULATORY PROTEIN"/>
    <property type="match status" value="1"/>
</dbReference>
<evidence type="ECO:0000259" key="4">
    <source>
        <dbReference type="PROSITE" id="PS50956"/>
    </source>
</evidence>
<evidence type="ECO:0000313" key="5">
    <source>
        <dbReference type="EMBL" id="MDV6271057.1"/>
    </source>
</evidence>